<reference evidence="7 8" key="1">
    <citation type="submission" date="2020-08" db="EMBL/GenBank/DDBJ databases">
        <title>A Genomic Blueprint of the Chicken Gut Microbiome.</title>
        <authorList>
            <person name="Gilroy R."/>
            <person name="Ravi A."/>
            <person name="Getino M."/>
            <person name="Pursley I."/>
            <person name="Horton D.L."/>
            <person name="Alikhan N.-F."/>
            <person name="Baker D."/>
            <person name="Gharbi K."/>
            <person name="Hall N."/>
            <person name="Watson M."/>
            <person name="Adriaenssens E.M."/>
            <person name="Foster-Nyarko E."/>
            <person name="Jarju S."/>
            <person name="Secka A."/>
            <person name="Antonio M."/>
            <person name="Oren A."/>
            <person name="Chaudhuri R."/>
            <person name="La Ragione R.M."/>
            <person name="Hildebrand F."/>
            <person name="Pallen M.J."/>
        </authorList>
    </citation>
    <scope>NUCLEOTIDE SEQUENCE [LARGE SCALE GENOMIC DNA]</scope>
    <source>
        <strain evidence="7 8">Sa3CVN1</strain>
    </source>
</reference>
<evidence type="ECO:0000256" key="2">
    <source>
        <dbReference type="ARBA" id="ARBA00022491"/>
    </source>
</evidence>
<evidence type="ECO:0000256" key="3">
    <source>
        <dbReference type="ARBA" id="ARBA00022833"/>
    </source>
</evidence>
<dbReference type="InterPro" id="IPR002481">
    <property type="entry name" value="FUR"/>
</dbReference>
<evidence type="ECO:0000256" key="4">
    <source>
        <dbReference type="ARBA" id="ARBA00023015"/>
    </source>
</evidence>
<dbReference type="CDD" id="cd07153">
    <property type="entry name" value="Fur_like"/>
    <property type="match status" value="1"/>
</dbReference>
<dbReference type="InterPro" id="IPR043135">
    <property type="entry name" value="Fur_C"/>
</dbReference>
<evidence type="ECO:0000313" key="8">
    <source>
        <dbReference type="Proteomes" id="UP000627781"/>
    </source>
</evidence>
<dbReference type="RefSeq" id="WP_143316360.1">
    <property type="nucleotide sequence ID" value="NZ_JACSRA010000001.1"/>
</dbReference>
<dbReference type="Gene3D" id="3.30.1490.190">
    <property type="match status" value="1"/>
</dbReference>
<evidence type="ECO:0000256" key="5">
    <source>
        <dbReference type="ARBA" id="ARBA00023125"/>
    </source>
</evidence>
<dbReference type="PANTHER" id="PTHR33202:SF8">
    <property type="entry name" value="PEROXIDE-RESPONSIVE REPRESSOR PERR"/>
    <property type="match status" value="1"/>
</dbReference>
<evidence type="ECO:0000256" key="6">
    <source>
        <dbReference type="ARBA" id="ARBA00023163"/>
    </source>
</evidence>
<protein>
    <submittedName>
        <fullName evidence="7">Transcriptional repressor</fullName>
    </submittedName>
</protein>
<dbReference type="EMBL" id="JACSRA010000001">
    <property type="protein sequence ID" value="MBD7909908.1"/>
    <property type="molecule type" value="Genomic_DNA"/>
</dbReference>
<evidence type="ECO:0000313" key="7">
    <source>
        <dbReference type="EMBL" id="MBD7909908.1"/>
    </source>
</evidence>
<comment type="caution">
    <text evidence="7">The sequence shown here is derived from an EMBL/GenBank/DDBJ whole genome shotgun (WGS) entry which is preliminary data.</text>
</comment>
<dbReference type="Gene3D" id="1.10.10.10">
    <property type="entry name" value="Winged helix-like DNA-binding domain superfamily/Winged helix DNA-binding domain"/>
    <property type="match status" value="1"/>
</dbReference>
<dbReference type="PANTHER" id="PTHR33202">
    <property type="entry name" value="ZINC UPTAKE REGULATION PROTEIN"/>
    <property type="match status" value="1"/>
</dbReference>
<dbReference type="InterPro" id="IPR036390">
    <property type="entry name" value="WH_DNA-bd_sf"/>
</dbReference>
<proteinExistence type="inferred from homology"/>
<accession>A0ABR8PP06</accession>
<comment type="similarity">
    <text evidence="1">Belongs to the Fur family.</text>
</comment>
<evidence type="ECO:0000256" key="1">
    <source>
        <dbReference type="ARBA" id="ARBA00007957"/>
    </source>
</evidence>
<keyword evidence="3" id="KW-0862">Zinc</keyword>
<keyword evidence="6" id="KW-0804">Transcription</keyword>
<keyword evidence="4" id="KW-0805">Transcription regulation</keyword>
<dbReference type="InterPro" id="IPR036388">
    <property type="entry name" value="WH-like_DNA-bd_sf"/>
</dbReference>
<name>A0ABR8PP06_9CLOT</name>
<keyword evidence="2" id="KW-0678">Repressor</keyword>
<keyword evidence="8" id="KW-1185">Reference proteome</keyword>
<gene>
    <name evidence="7" type="ORF">H9661_00945</name>
</gene>
<dbReference type="Pfam" id="PF01475">
    <property type="entry name" value="FUR"/>
    <property type="match status" value="1"/>
</dbReference>
<keyword evidence="5" id="KW-0238">DNA-binding</keyword>
<sequence>MMFNDLLKRYNLKITKGRVAILQILTKAHKSMGADAILEECKKTGVDINLSTVYRALELFEEKGIIDKFPLKEGMCSYKLKGEEHKHLLKCNICHKEVEVPCPMKQIEEIVQNETGFTLTKHNLVMTGVCKECSKHSKKE</sequence>
<dbReference type="SUPFAM" id="SSF46785">
    <property type="entry name" value="Winged helix' DNA-binding domain"/>
    <property type="match status" value="1"/>
</dbReference>
<organism evidence="7 8">
    <name type="scientific">Clostridium cibarium</name>
    <dbReference type="NCBI Taxonomy" id="2762247"/>
    <lineage>
        <taxon>Bacteria</taxon>
        <taxon>Bacillati</taxon>
        <taxon>Bacillota</taxon>
        <taxon>Clostridia</taxon>
        <taxon>Eubacteriales</taxon>
        <taxon>Clostridiaceae</taxon>
        <taxon>Clostridium</taxon>
    </lineage>
</organism>
<dbReference type="Proteomes" id="UP000627781">
    <property type="component" value="Unassembled WGS sequence"/>
</dbReference>